<keyword evidence="3" id="KW-1185">Reference proteome</keyword>
<reference evidence="2 3" key="1">
    <citation type="submission" date="2015-09" db="EMBL/GenBank/DDBJ databases">
        <title>Draft genome of the scarab beetle Oryctes borbonicus.</title>
        <authorList>
            <person name="Meyer J.M."/>
            <person name="Markov G.V."/>
            <person name="Baskaran P."/>
            <person name="Herrmann M."/>
            <person name="Sommer R.J."/>
            <person name="Roedelsperger C."/>
        </authorList>
    </citation>
    <scope>NUCLEOTIDE SEQUENCE [LARGE SCALE GENOMIC DNA]</scope>
    <source>
        <strain evidence="2">OB123</strain>
        <tissue evidence="2">Whole animal</tissue>
    </source>
</reference>
<dbReference type="EMBL" id="LJIG01022790">
    <property type="protein sequence ID" value="KRT78706.1"/>
    <property type="molecule type" value="Genomic_DNA"/>
</dbReference>
<organism evidence="2 3">
    <name type="scientific">Oryctes borbonicus</name>
    <dbReference type="NCBI Taxonomy" id="1629725"/>
    <lineage>
        <taxon>Eukaryota</taxon>
        <taxon>Metazoa</taxon>
        <taxon>Ecdysozoa</taxon>
        <taxon>Arthropoda</taxon>
        <taxon>Hexapoda</taxon>
        <taxon>Insecta</taxon>
        <taxon>Pterygota</taxon>
        <taxon>Neoptera</taxon>
        <taxon>Endopterygota</taxon>
        <taxon>Coleoptera</taxon>
        <taxon>Polyphaga</taxon>
        <taxon>Scarabaeiformia</taxon>
        <taxon>Scarabaeidae</taxon>
        <taxon>Dynastinae</taxon>
        <taxon>Oryctes</taxon>
    </lineage>
</organism>
<keyword evidence="1" id="KW-0472">Membrane</keyword>
<sequence>PTFGFKMLTRGFRNGSLGLILWFVMFLLHLTIFGIFRLWAGIRQEISFSRTLKRLLDFVSLTLLSMYYIGSLYYVPGFTNRMNLAPVASTIIQLENLRFIMKAHSFVRSNVTKVLAFKPNANETLNLPKFSHILYFSFAPTFLYQD</sequence>
<comment type="caution">
    <text evidence="2">The sequence shown here is derived from an EMBL/GenBank/DDBJ whole genome shotgun (WGS) entry which is preliminary data.</text>
</comment>
<feature type="non-terminal residue" evidence="2">
    <location>
        <position position="146"/>
    </location>
</feature>
<proteinExistence type="predicted"/>
<gene>
    <name evidence="2" type="ORF">AMK59_6959</name>
</gene>
<protein>
    <submittedName>
        <fullName evidence="2">Uncharacterized protein</fullName>
    </submittedName>
</protein>
<feature type="transmembrane region" description="Helical" evidence="1">
    <location>
        <begin position="20"/>
        <end position="42"/>
    </location>
</feature>
<dbReference type="AlphaFoldDB" id="A0A0T6AUC4"/>
<keyword evidence="1" id="KW-0812">Transmembrane</keyword>
<evidence type="ECO:0000313" key="2">
    <source>
        <dbReference type="EMBL" id="KRT78706.1"/>
    </source>
</evidence>
<name>A0A0T6AUC4_9SCAR</name>
<accession>A0A0T6AUC4</accession>
<feature type="non-terminal residue" evidence="2">
    <location>
        <position position="1"/>
    </location>
</feature>
<feature type="transmembrane region" description="Helical" evidence="1">
    <location>
        <begin position="54"/>
        <end position="75"/>
    </location>
</feature>
<dbReference type="Proteomes" id="UP000051574">
    <property type="component" value="Unassembled WGS sequence"/>
</dbReference>
<dbReference type="OrthoDB" id="10039049at2759"/>
<evidence type="ECO:0000313" key="3">
    <source>
        <dbReference type="Proteomes" id="UP000051574"/>
    </source>
</evidence>
<evidence type="ECO:0000256" key="1">
    <source>
        <dbReference type="SAM" id="Phobius"/>
    </source>
</evidence>
<keyword evidence="1" id="KW-1133">Transmembrane helix</keyword>